<dbReference type="PANTHER" id="PTHR10484">
    <property type="entry name" value="HISTONE H4"/>
    <property type="match status" value="1"/>
</dbReference>
<feature type="compositionally biased region" description="Basic and acidic residues" evidence="9">
    <location>
        <begin position="1"/>
        <end position="38"/>
    </location>
</feature>
<comment type="subcellular location">
    <subcellularLocation>
        <location evidence="2">Chromosome</location>
    </subcellularLocation>
    <subcellularLocation>
        <location evidence="1">Nucleus</location>
    </subcellularLocation>
</comment>
<evidence type="ECO:0000256" key="8">
    <source>
        <dbReference type="RuleBase" id="RU000528"/>
    </source>
</evidence>
<evidence type="ECO:0000256" key="4">
    <source>
        <dbReference type="ARBA" id="ARBA00022454"/>
    </source>
</evidence>
<dbReference type="SMART" id="SM00417">
    <property type="entry name" value="H4"/>
    <property type="match status" value="1"/>
</dbReference>
<name>A0ABR2N4P1_9ASPA</name>
<keyword evidence="4 8" id="KW-0158">Chromosome</keyword>
<evidence type="ECO:0000256" key="3">
    <source>
        <dbReference type="ARBA" id="ARBA00006564"/>
    </source>
</evidence>
<organism evidence="10 11">
    <name type="scientific">Platanthera guangdongensis</name>
    <dbReference type="NCBI Taxonomy" id="2320717"/>
    <lineage>
        <taxon>Eukaryota</taxon>
        <taxon>Viridiplantae</taxon>
        <taxon>Streptophyta</taxon>
        <taxon>Embryophyta</taxon>
        <taxon>Tracheophyta</taxon>
        <taxon>Spermatophyta</taxon>
        <taxon>Magnoliopsida</taxon>
        <taxon>Liliopsida</taxon>
        <taxon>Asparagales</taxon>
        <taxon>Orchidaceae</taxon>
        <taxon>Orchidoideae</taxon>
        <taxon>Orchideae</taxon>
        <taxon>Orchidinae</taxon>
        <taxon>Platanthera</taxon>
    </lineage>
</organism>
<dbReference type="PRINTS" id="PR00623">
    <property type="entry name" value="HISTONEH4"/>
</dbReference>
<dbReference type="InterPro" id="IPR001951">
    <property type="entry name" value="Histone_H4"/>
</dbReference>
<reference evidence="10 11" key="1">
    <citation type="journal article" date="2022" name="Nat. Plants">
        <title>Genomes of leafy and leafless Platanthera orchids illuminate the evolution of mycoheterotrophy.</title>
        <authorList>
            <person name="Li M.H."/>
            <person name="Liu K.W."/>
            <person name="Li Z."/>
            <person name="Lu H.C."/>
            <person name="Ye Q.L."/>
            <person name="Zhang D."/>
            <person name="Wang J.Y."/>
            <person name="Li Y.F."/>
            <person name="Zhong Z.M."/>
            <person name="Liu X."/>
            <person name="Yu X."/>
            <person name="Liu D.K."/>
            <person name="Tu X.D."/>
            <person name="Liu B."/>
            <person name="Hao Y."/>
            <person name="Liao X.Y."/>
            <person name="Jiang Y.T."/>
            <person name="Sun W.H."/>
            <person name="Chen J."/>
            <person name="Chen Y.Q."/>
            <person name="Ai Y."/>
            <person name="Zhai J.W."/>
            <person name="Wu S.S."/>
            <person name="Zhou Z."/>
            <person name="Hsiao Y.Y."/>
            <person name="Wu W.L."/>
            <person name="Chen Y.Y."/>
            <person name="Lin Y.F."/>
            <person name="Hsu J.L."/>
            <person name="Li C.Y."/>
            <person name="Wang Z.W."/>
            <person name="Zhao X."/>
            <person name="Zhong W.Y."/>
            <person name="Ma X.K."/>
            <person name="Ma L."/>
            <person name="Huang J."/>
            <person name="Chen G.Z."/>
            <person name="Huang M.Z."/>
            <person name="Huang L."/>
            <person name="Peng D.H."/>
            <person name="Luo Y.B."/>
            <person name="Zou S.Q."/>
            <person name="Chen S.P."/>
            <person name="Lan S."/>
            <person name="Tsai W.C."/>
            <person name="Van de Peer Y."/>
            <person name="Liu Z.J."/>
        </authorList>
    </citation>
    <scope>NUCLEOTIDE SEQUENCE [LARGE SCALE GENOMIC DNA]</scope>
    <source>
        <strain evidence="10">Lor288</strain>
    </source>
</reference>
<gene>
    <name evidence="10" type="ORF">KSP40_PGU021268</name>
</gene>
<comment type="function">
    <text evidence="8">Core component of nucleosome. Nucleosomes wrap and compact DNA into chromatin, limiting DNA accessibility to the cellular machineries which require DNA as a template. Histones thereby play a central role in transcription regulation, DNA repair, DNA replication and chromosomal stability. DNA accessibility is regulated via a complex set of post-translational modifications of histones, also called histone code, and nucleosome remodeling.</text>
</comment>
<evidence type="ECO:0000256" key="2">
    <source>
        <dbReference type="ARBA" id="ARBA00004286"/>
    </source>
</evidence>
<accession>A0ABR2N4P1</accession>
<dbReference type="Gene3D" id="1.10.20.10">
    <property type="entry name" value="Histone, subunit A"/>
    <property type="match status" value="1"/>
</dbReference>
<feature type="region of interest" description="Disordered" evidence="9">
    <location>
        <begin position="1"/>
        <end position="69"/>
    </location>
</feature>
<evidence type="ECO:0000256" key="5">
    <source>
        <dbReference type="ARBA" id="ARBA00023125"/>
    </source>
</evidence>
<keyword evidence="7 8" id="KW-0544">Nucleosome core</keyword>
<comment type="similarity">
    <text evidence="3 8">Belongs to the histone H4 family.</text>
</comment>
<keyword evidence="11" id="KW-1185">Reference proteome</keyword>
<sequence>MRAEEGTQMDRRDASSGEEELGRRRREEERLHGLRATEEETTTEACDDTKRKSQEELCREKKKGDKGLVKGDAKHHCKVLCDNIRGITKPVIRQLARRGGVKRISRLIYEETRDVLKIFLENVICLHKTRLPEDCNCDGRCLLVEAPRPHSLQLDVGGDS</sequence>
<evidence type="ECO:0000256" key="1">
    <source>
        <dbReference type="ARBA" id="ARBA00004123"/>
    </source>
</evidence>
<feature type="compositionally biased region" description="Basic and acidic residues" evidence="9">
    <location>
        <begin position="47"/>
        <end position="69"/>
    </location>
</feature>
<evidence type="ECO:0000313" key="10">
    <source>
        <dbReference type="EMBL" id="KAK8971111.1"/>
    </source>
</evidence>
<protein>
    <recommendedName>
        <fullName evidence="8">Histone H4</fullName>
    </recommendedName>
</protein>
<dbReference type="CDD" id="cd22912">
    <property type="entry name" value="HFD_H4"/>
    <property type="match status" value="1"/>
</dbReference>
<proteinExistence type="inferred from homology"/>
<evidence type="ECO:0000256" key="7">
    <source>
        <dbReference type="ARBA" id="ARBA00023269"/>
    </source>
</evidence>
<dbReference type="Proteomes" id="UP001412067">
    <property type="component" value="Unassembled WGS sequence"/>
</dbReference>
<evidence type="ECO:0000256" key="9">
    <source>
        <dbReference type="SAM" id="MobiDB-lite"/>
    </source>
</evidence>
<dbReference type="InterPro" id="IPR009072">
    <property type="entry name" value="Histone-fold"/>
</dbReference>
<evidence type="ECO:0000313" key="11">
    <source>
        <dbReference type="Proteomes" id="UP001412067"/>
    </source>
</evidence>
<evidence type="ECO:0000256" key="6">
    <source>
        <dbReference type="ARBA" id="ARBA00023242"/>
    </source>
</evidence>
<comment type="subunit">
    <text evidence="8">The nucleosome is a histone octamer containing two molecules each of H2A, H2B, H3 and H4 assembled in one H3-H4 heterotetramer and two H2A-H2B heterodimers. The octamer wraps approximately 147 bp of DNA.</text>
</comment>
<dbReference type="EMBL" id="JBBWWR010000001">
    <property type="protein sequence ID" value="KAK8971111.1"/>
    <property type="molecule type" value="Genomic_DNA"/>
</dbReference>
<dbReference type="SUPFAM" id="SSF47113">
    <property type="entry name" value="Histone-fold"/>
    <property type="match status" value="1"/>
</dbReference>
<keyword evidence="5 8" id="KW-0238">DNA-binding</keyword>
<keyword evidence="6 8" id="KW-0539">Nucleus</keyword>
<comment type="caution">
    <text evidence="10">The sequence shown here is derived from an EMBL/GenBank/DDBJ whole genome shotgun (WGS) entry which is preliminary data.</text>
</comment>